<dbReference type="OMA" id="APTGEMY"/>
<keyword evidence="2" id="KW-0812">Transmembrane</keyword>
<evidence type="ECO:0000256" key="1">
    <source>
        <dbReference type="SAM" id="MobiDB-lite"/>
    </source>
</evidence>
<dbReference type="AlphaFoldDB" id="A0A0N4WM32"/>
<organism evidence="3">
    <name type="scientific">Haemonchus placei</name>
    <name type="common">Barber's pole worm</name>
    <dbReference type="NCBI Taxonomy" id="6290"/>
    <lineage>
        <taxon>Eukaryota</taxon>
        <taxon>Metazoa</taxon>
        <taxon>Ecdysozoa</taxon>
        <taxon>Nematoda</taxon>
        <taxon>Chromadorea</taxon>
        <taxon>Rhabditida</taxon>
        <taxon>Rhabditina</taxon>
        <taxon>Rhabditomorpha</taxon>
        <taxon>Strongyloidea</taxon>
        <taxon>Trichostrongylidae</taxon>
        <taxon>Haemonchus</taxon>
    </lineage>
</organism>
<feature type="transmembrane region" description="Helical" evidence="2">
    <location>
        <begin position="51"/>
        <end position="76"/>
    </location>
</feature>
<accession>A0A0N4WM32</accession>
<evidence type="ECO:0000313" key="3">
    <source>
        <dbReference type="WBParaSite" id="HPLM_0001224301-mRNA-1"/>
    </source>
</evidence>
<evidence type="ECO:0000256" key="2">
    <source>
        <dbReference type="SAM" id="Phobius"/>
    </source>
</evidence>
<name>A0A0N4WM32_HAEPC</name>
<dbReference type="WBParaSite" id="HPLM_0001224301-mRNA-1">
    <property type="protein sequence ID" value="HPLM_0001224301-mRNA-1"/>
    <property type="gene ID" value="HPLM_0001224301"/>
</dbReference>
<keyword evidence="2" id="KW-0472">Membrane</keyword>
<sequence length="134" mass="15064">LPAEEIAIMMMECSKYEEFDLQSIQGLELAVQPITDRDIIELIVLRQLNTLSMVVIIVMSTIIGIFLLYTGGAVIVKVKTDRLIEEERQKVLRITPAAPAAPTGEMYVMQDLSQMPSTSQEPPRHRIATVSRHQ</sequence>
<reference evidence="3" key="1">
    <citation type="submission" date="2017-02" db="UniProtKB">
        <authorList>
            <consortium name="WormBaseParasite"/>
        </authorList>
    </citation>
    <scope>IDENTIFICATION</scope>
</reference>
<proteinExistence type="predicted"/>
<protein>
    <submittedName>
        <fullName evidence="3">Uncharacterized protein</fullName>
    </submittedName>
</protein>
<keyword evidence="2" id="KW-1133">Transmembrane helix</keyword>
<feature type="region of interest" description="Disordered" evidence="1">
    <location>
        <begin position="113"/>
        <end position="134"/>
    </location>
</feature>